<sequence length="235" mass="26593">MSTFIHGLKLILKPSLIFFFLIIPGYSYFLKAERAKSTVLTINTSETSNDGDELIIRVNKGFQQFYFQVLIYRRRAVVEIGGPSSGLMLVNITDEDEGQWQTSFNLTGSGIAEIFLFGRGSGIIAKQWPSVECIVGLDTTSKEFINPGKKSQNFLRNLNQNGKPQALEIYLNNLEYTEGPTKQILPIKPDTDIKIKWKKDSSVVCETIINLPYNAEKICECDVLTRKVKIYDVQH</sequence>
<dbReference type="RefSeq" id="WP_314514163.1">
    <property type="nucleotide sequence ID" value="NZ_JASJOU010000008.1"/>
</dbReference>
<keyword evidence="1" id="KW-1133">Transmembrane helix</keyword>
<keyword evidence="1" id="KW-0812">Transmembrane</keyword>
<reference evidence="2" key="1">
    <citation type="submission" date="2023-05" db="EMBL/GenBank/DDBJ databases">
        <authorList>
            <person name="Zhang X."/>
        </authorList>
    </citation>
    <scope>NUCLEOTIDE SEQUENCE</scope>
    <source>
        <strain evidence="2">BD1B2-1</strain>
    </source>
</reference>
<keyword evidence="1" id="KW-0472">Membrane</keyword>
<feature type="transmembrane region" description="Helical" evidence="1">
    <location>
        <begin position="12"/>
        <end position="30"/>
    </location>
</feature>
<dbReference type="EMBL" id="JASJOU010000008">
    <property type="protein sequence ID" value="MDJ1503546.1"/>
    <property type="molecule type" value="Genomic_DNA"/>
</dbReference>
<protein>
    <submittedName>
        <fullName evidence="2">Uncharacterized protein</fullName>
    </submittedName>
</protein>
<dbReference type="AlphaFoldDB" id="A0AAE3R456"/>
<accession>A0AAE3R456</accession>
<name>A0AAE3R456_9BACT</name>
<proteinExistence type="predicted"/>
<gene>
    <name evidence="2" type="ORF">QNI22_22960</name>
</gene>
<keyword evidence="3" id="KW-1185">Reference proteome</keyword>
<evidence type="ECO:0000313" key="3">
    <source>
        <dbReference type="Proteomes" id="UP001232063"/>
    </source>
</evidence>
<organism evidence="2 3">
    <name type="scientific">Xanthocytophaga agilis</name>
    <dbReference type="NCBI Taxonomy" id="3048010"/>
    <lineage>
        <taxon>Bacteria</taxon>
        <taxon>Pseudomonadati</taxon>
        <taxon>Bacteroidota</taxon>
        <taxon>Cytophagia</taxon>
        <taxon>Cytophagales</taxon>
        <taxon>Rhodocytophagaceae</taxon>
        <taxon>Xanthocytophaga</taxon>
    </lineage>
</organism>
<dbReference type="Proteomes" id="UP001232063">
    <property type="component" value="Unassembled WGS sequence"/>
</dbReference>
<evidence type="ECO:0000313" key="2">
    <source>
        <dbReference type="EMBL" id="MDJ1503546.1"/>
    </source>
</evidence>
<comment type="caution">
    <text evidence="2">The sequence shown here is derived from an EMBL/GenBank/DDBJ whole genome shotgun (WGS) entry which is preliminary data.</text>
</comment>
<evidence type="ECO:0000256" key="1">
    <source>
        <dbReference type="SAM" id="Phobius"/>
    </source>
</evidence>